<dbReference type="RefSeq" id="XP_040630787.1">
    <property type="nucleotide sequence ID" value="XM_040777587.1"/>
</dbReference>
<evidence type="ECO:0000256" key="1">
    <source>
        <dbReference type="SAM" id="MobiDB-lite"/>
    </source>
</evidence>
<sequence length="232" mass="25032">MATSRSMDSSYSSLFTQGLLNSSTPRASLHLPLPAFPTKSHSLPLAERRRTPPPTPLIIPPARVTPAKQSPHTFSASRKTPRSTCAGARRRSSVSSPAHALLKSPTRAELLRTRELHLIQAKTSRRSHGENMALLRDEASAGGRMSSVWTAPAAVISRLRRRALPISAPSPPPMKPLPALPGQNPADAYPSPLSLNIAVTYPSSATTPPLTIEIPQPKVESFSMEDEDEDMT</sequence>
<feature type="compositionally biased region" description="Polar residues" evidence="1">
    <location>
        <begin position="67"/>
        <end position="78"/>
    </location>
</feature>
<accession>M5GF68</accession>
<dbReference type="AlphaFoldDB" id="M5GF68"/>
<organism evidence="2 3">
    <name type="scientific">Dacryopinax primogenitus (strain DJM 731)</name>
    <name type="common">Brown rot fungus</name>
    <dbReference type="NCBI Taxonomy" id="1858805"/>
    <lineage>
        <taxon>Eukaryota</taxon>
        <taxon>Fungi</taxon>
        <taxon>Dikarya</taxon>
        <taxon>Basidiomycota</taxon>
        <taxon>Agaricomycotina</taxon>
        <taxon>Dacrymycetes</taxon>
        <taxon>Dacrymycetales</taxon>
        <taxon>Dacrymycetaceae</taxon>
        <taxon>Dacryopinax</taxon>
    </lineage>
</organism>
<proteinExistence type="predicted"/>
<evidence type="ECO:0000313" key="3">
    <source>
        <dbReference type="Proteomes" id="UP000030653"/>
    </source>
</evidence>
<keyword evidence="3" id="KW-1185">Reference proteome</keyword>
<dbReference type="GeneID" id="63692649"/>
<evidence type="ECO:0000313" key="2">
    <source>
        <dbReference type="EMBL" id="EJU03893.1"/>
    </source>
</evidence>
<name>M5GF68_DACPD</name>
<dbReference type="HOGENOM" id="CLU_1194847_0_0_1"/>
<dbReference type="Proteomes" id="UP000030653">
    <property type="component" value="Unassembled WGS sequence"/>
</dbReference>
<dbReference type="EMBL" id="JH795859">
    <property type="protein sequence ID" value="EJU03893.1"/>
    <property type="molecule type" value="Genomic_DNA"/>
</dbReference>
<feature type="region of interest" description="Disordered" evidence="1">
    <location>
        <begin position="24"/>
        <end position="101"/>
    </location>
</feature>
<feature type="compositionally biased region" description="Pro residues" evidence="1">
    <location>
        <begin position="168"/>
        <end position="179"/>
    </location>
</feature>
<feature type="compositionally biased region" description="Acidic residues" evidence="1">
    <location>
        <begin position="223"/>
        <end position="232"/>
    </location>
</feature>
<protein>
    <submittedName>
        <fullName evidence="2">Uncharacterized protein</fullName>
    </submittedName>
</protein>
<gene>
    <name evidence="2" type="ORF">DACRYDRAFT_99363</name>
</gene>
<feature type="region of interest" description="Disordered" evidence="1">
    <location>
        <begin position="205"/>
        <end position="232"/>
    </location>
</feature>
<reference evidence="2 3" key="1">
    <citation type="journal article" date="2012" name="Science">
        <title>The Paleozoic origin of enzymatic lignin decomposition reconstructed from 31 fungal genomes.</title>
        <authorList>
            <person name="Floudas D."/>
            <person name="Binder M."/>
            <person name="Riley R."/>
            <person name="Barry K."/>
            <person name="Blanchette R.A."/>
            <person name="Henrissat B."/>
            <person name="Martinez A.T."/>
            <person name="Otillar R."/>
            <person name="Spatafora J.W."/>
            <person name="Yadav J.S."/>
            <person name="Aerts A."/>
            <person name="Benoit I."/>
            <person name="Boyd A."/>
            <person name="Carlson A."/>
            <person name="Copeland A."/>
            <person name="Coutinho P.M."/>
            <person name="de Vries R.P."/>
            <person name="Ferreira P."/>
            <person name="Findley K."/>
            <person name="Foster B."/>
            <person name="Gaskell J."/>
            <person name="Glotzer D."/>
            <person name="Gorecki P."/>
            <person name="Heitman J."/>
            <person name="Hesse C."/>
            <person name="Hori C."/>
            <person name="Igarashi K."/>
            <person name="Jurgens J.A."/>
            <person name="Kallen N."/>
            <person name="Kersten P."/>
            <person name="Kohler A."/>
            <person name="Kuees U."/>
            <person name="Kumar T.K.A."/>
            <person name="Kuo A."/>
            <person name="LaButti K."/>
            <person name="Larrondo L.F."/>
            <person name="Lindquist E."/>
            <person name="Ling A."/>
            <person name="Lombard V."/>
            <person name="Lucas S."/>
            <person name="Lundell T."/>
            <person name="Martin R."/>
            <person name="McLaughlin D.J."/>
            <person name="Morgenstern I."/>
            <person name="Morin E."/>
            <person name="Murat C."/>
            <person name="Nagy L.G."/>
            <person name="Nolan M."/>
            <person name="Ohm R.A."/>
            <person name="Patyshakuliyeva A."/>
            <person name="Rokas A."/>
            <person name="Ruiz-Duenas F.J."/>
            <person name="Sabat G."/>
            <person name="Salamov A."/>
            <person name="Samejima M."/>
            <person name="Schmutz J."/>
            <person name="Slot J.C."/>
            <person name="St John F."/>
            <person name="Stenlid J."/>
            <person name="Sun H."/>
            <person name="Sun S."/>
            <person name="Syed K."/>
            <person name="Tsang A."/>
            <person name="Wiebenga A."/>
            <person name="Young D."/>
            <person name="Pisabarro A."/>
            <person name="Eastwood D.C."/>
            <person name="Martin F."/>
            <person name="Cullen D."/>
            <person name="Grigoriev I.V."/>
            <person name="Hibbett D.S."/>
        </authorList>
    </citation>
    <scope>NUCLEOTIDE SEQUENCE [LARGE SCALE GENOMIC DNA]</scope>
    <source>
        <strain evidence="2 3">DJM-731 SS1</strain>
    </source>
</reference>
<feature type="region of interest" description="Disordered" evidence="1">
    <location>
        <begin position="166"/>
        <end position="186"/>
    </location>
</feature>